<organism evidence="2">
    <name type="scientific">Tuwongella immobilis</name>
    <dbReference type="NCBI Taxonomy" id="692036"/>
    <lineage>
        <taxon>Bacteria</taxon>
        <taxon>Pseudomonadati</taxon>
        <taxon>Planctomycetota</taxon>
        <taxon>Planctomycetia</taxon>
        <taxon>Gemmatales</taxon>
        <taxon>Gemmataceae</taxon>
        <taxon>Tuwongella</taxon>
    </lineage>
</organism>
<evidence type="ECO:0008006" key="4">
    <source>
        <dbReference type="Google" id="ProtNLM"/>
    </source>
</evidence>
<keyword evidence="1" id="KW-1133">Transmembrane helix</keyword>
<reference evidence="2" key="1">
    <citation type="submission" date="2019-04" db="EMBL/GenBank/DDBJ databases">
        <authorList>
            <consortium name="Science for Life Laboratories"/>
        </authorList>
    </citation>
    <scope>NUCLEOTIDE SEQUENCE</scope>
    <source>
        <strain evidence="2">MBLW1</strain>
    </source>
</reference>
<gene>
    <name evidence="2" type="ORF">GMBLW1_35320</name>
</gene>
<evidence type="ECO:0000313" key="3">
    <source>
        <dbReference type="Proteomes" id="UP000464378"/>
    </source>
</evidence>
<proteinExistence type="predicted"/>
<keyword evidence="1" id="KW-0472">Membrane</keyword>
<accession>A0A6C2YW89</accession>
<name>A0A6C2YW89_9BACT</name>
<dbReference type="KEGG" id="tim:GMBLW1_35320"/>
<dbReference type="AlphaFoldDB" id="A0A6C2YW89"/>
<dbReference type="Proteomes" id="UP000464378">
    <property type="component" value="Chromosome"/>
</dbReference>
<evidence type="ECO:0000313" key="2">
    <source>
        <dbReference type="EMBL" id="VIP05661.1"/>
    </source>
</evidence>
<dbReference type="InParanoid" id="A0A6C2YW89"/>
<keyword evidence="1" id="KW-0812">Transmembrane</keyword>
<dbReference type="EMBL" id="LR586016">
    <property type="protein sequence ID" value="VIP05661.1"/>
    <property type="molecule type" value="Genomic_DNA"/>
</dbReference>
<keyword evidence="3" id="KW-1185">Reference proteome</keyword>
<dbReference type="RefSeq" id="WP_162660814.1">
    <property type="nucleotide sequence ID" value="NZ_LR593887.1"/>
</dbReference>
<feature type="transmembrane region" description="Helical" evidence="1">
    <location>
        <begin position="45"/>
        <end position="65"/>
    </location>
</feature>
<sequence>MAFSRLGGIVRRSAQMLPAAIPGSESTPISPRRIRTHAQRAKRKLLLMGLVFLLIQAMWSIAALVDLRFRDPFYADKVRKLRTHHETLQRDAATPDLPPSVSPHIPMVVMLGTSRTAMGLDGLTIEQQLRQSLGHSVNVFNFGIPATGPITHLLYLQRMLAEGVKPDLLLVEILPSMLAADPPPGGPLEKHFTTPNRLQYSEWEFGLHYGLCVPEQRAEWWGTVVNPVYALRFPVVGRLVPGWLPFSVRLDAGRGGDAAGWSPVLFQNPRFNDREIALKRAKNDYEAVLANYRPGGPAAEALERIVSLCREQSIPLKLVMMPEGPIFRTFYPPQTEANLQAYFRHLQEDCGASLVYAREWCAEESFTDSHHLNREGAKRYSQQLGREVIAPAIQAIRADRPAEDAPR</sequence>
<dbReference type="EMBL" id="LR593887">
    <property type="protein sequence ID" value="VTS08678.1"/>
    <property type="molecule type" value="Genomic_DNA"/>
</dbReference>
<evidence type="ECO:0000256" key="1">
    <source>
        <dbReference type="SAM" id="Phobius"/>
    </source>
</evidence>
<protein>
    <recommendedName>
        <fullName evidence="4">SGNH/GDSL hydrolase family protein</fullName>
    </recommendedName>
</protein>